<accession>A0ABR1RGC2</accession>
<dbReference type="InterPro" id="IPR050475">
    <property type="entry name" value="Prenyltransferase_related"/>
</dbReference>
<evidence type="ECO:0000256" key="3">
    <source>
        <dbReference type="ARBA" id="ARBA00022989"/>
    </source>
</evidence>
<keyword evidence="4 5" id="KW-0472">Membrane</keyword>
<feature type="transmembrane region" description="Helical" evidence="5">
    <location>
        <begin position="139"/>
        <end position="159"/>
    </location>
</feature>
<feature type="transmembrane region" description="Helical" evidence="5">
    <location>
        <begin position="210"/>
        <end position="230"/>
    </location>
</feature>
<proteinExistence type="predicted"/>
<feature type="transmembrane region" description="Helical" evidence="5">
    <location>
        <begin position="166"/>
        <end position="185"/>
    </location>
</feature>
<feature type="transmembrane region" description="Helical" evidence="5">
    <location>
        <begin position="261"/>
        <end position="280"/>
    </location>
</feature>
<evidence type="ECO:0000313" key="7">
    <source>
        <dbReference type="Proteomes" id="UP001396898"/>
    </source>
</evidence>
<name>A0ABR1RGC2_9PEZI</name>
<dbReference type="EMBL" id="JAQQWI010000016">
    <property type="protein sequence ID" value="KAK8009258.1"/>
    <property type="molecule type" value="Genomic_DNA"/>
</dbReference>
<comment type="subcellular location">
    <subcellularLocation>
        <location evidence="1">Membrane</location>
        <topology evidence="1">Multi-pass membrane protein</topology>
    </subcellularLocation>
</comment>
<gene>
    <name evidence="6" type="ORF">PG991_011809</name>
</gene>
<keyword evidence="7" id="KW-1185">Reference proteome</keyword>
<evidence type="ECO:0000256" key="4">
    <source>
        <dbReference type="ARBA" id="ARBA00023136"/>
    </source>
</evidence>
<protein>
    <submittedName>
        <fullName evidence="6">Uncharacterized protein</fullName>
    </submittedName>
</protein>
<evidence type="ECO:0000313" key="6">
    <source>
        <dbReference type="EMBL" id="KAK8009258.1"/>
    </source>
</evidence>
<dbReference type="Gene3D" id="1.10.357.140">
    <property type="entry name" value="UbiA prenyltransferase"/>
    <property type="match status" value="1"/>
</dbReference>
<feature type="transmembrane region" description="Helical" evidence="5">
    <location>
        <begin position="237"/>
        <end position="255"/>
    </location>
</feature>
<evidence type="ECO:0000256" key="5">
    <source>
        <dbReference type="SAM" id="Phobius"/>
    </source>
</evidence>
<dbReference type="Proteomes" id="UP001396898">
    <property type="component" value="Unassembled WGS sequence"/>
</dbReference>
<organism evidence="6 7">
    <name type="scientific">Apiospora marii</name>
    <dbReference type="NCBI Taxonomy" id="335849"/>
    <lineage>
        <taxon>Eukaryota</taxon>
        <taxon>Fungi</taxon>
        <taxon>Dikarya</taxon>
        <taxon>Ascomycota</taxon>
        <taxon>Pezizomycotina</taxon>
        <taxon>Sordariomycetes</taxon>
        <taxon>Xylariomycetidae</taxon>
        <taxon>Amphisphaeriales</taxon>
        <taxon>Apiosporaceae</taxon>
        <taxon>Apiospora</taxon>
    </lineage>
</organism>
<dbReference type="Pfam" id="PF01040">
    <property type="entry name" value="UbiA"/>
    <property type="match status" value="1"/>
</dbReference>
<dbReference type="InterPro" id="IPR000537">
    <property type="entry name" value="UbiA_prenyltransferase"/>
</dbReference>
<dbReference type="CDD" id="cd13965">
    <property type="entry name" value="PT_UbiA_3"/>
    <property type="match status" value="1"/>
</dbReference>
<evidence type="ECO:0000256" key="1">
    <source>
        <dbReference type="ARBA" id="ARBA00004141"/>
    </source>
</evidence>
<reference evidence="6 7" key="1">
    <citation type="submission" date="2023-01" db="EMBL/GenBank/DDBJ databases">
        <title>Analysis of 21 Apiospora genomes using comparative genomics revels a genus with tremendous synthesis potential of carbohydrate active enzymes and secondary metabolites.</title>
        <authorList>
            <person name="Sorensen T."/>
        </authorList>
    </citation>
    <scope>NUCLEOTIDE SEQUENCE [LARGE SCALE GENOMIC DNA]</scope>
    <source>
        <strain evidence="6 7">CBS 20057</strain>
    </source>
</reference>
<dbReference type="InterPro" id="IPR044878">
    <property type="entry name" value="UbiA_sf"/>
</dbReference>
<sequence length="288" mass="31550">MNMTRRALNLGAIPFSIFKTYYLFAVSDIPAVTLPAMAIALGIAGPCSWQRTLFALLWVQLHLLPFQLGGIEEDRMAKPYRPLPSGRITVGQATLLHRVSFLLMWVAAFQANTLACTLVYSIAIMSYNEGGLSELAVPRNLVGAVGIGCYCWGTTAILDGGKDLQGLRAVAVLIAFGLFATTGHAQDFRDRSADQARGRTSIPLLLSQPVARWSLAAISAAWTVGLVLLWQPPVLATIAYVTLGVSYMTGFLASYDEKDDYYSYCWYGFWLLGSNLLPIFPRLRGELL</sequence>
<feature type="transmembrane region" description="Helical" evidence="5">
    <location>
        <begin position="21"/>
        <end position="43"/>
    </location>
</feature>
<keyword evidence="2 5" id="KW-0812">Transmembrane</keyword>
<dbReference type="PANTHER" id="PTHR42723">
    <property type="entry name" value="CHLOROPHYLL SYNTHASE"/>
    <property type="match status" value="1"/>
</dbReference>
<dbReference type="PANTHER" id="PTHR42723:SF1">
    <property type="entry name" value="CHLOROPHYLL SYNTHASE, CHLOROPLASTIC"/>
    <property type="match status" value="1"/>
</dbReference>
<keyword evidence="3 5" id="KW-1133">Transmembrane helix</keyword>
<comment type="caution">
    <text evidence="6">The sequence shown here is derived from an EMBL/GenBank/DDBJ whole genome shotgun (WGS) entry which is preliminary data.</text>
</comment>
<feature type="transmembrane region" description="Helical" evidence="5">
    <location>
        <begin position="102"/>
        <end position="127"/>
    </location>
</feature>
<evidence type="ECO:0000256" key="2">
    <source>
        <dbReference type="ARBA" id="ARBA00022692"/>
    </source>
</evidence>